<accession>A0A8I1AE52</accession>
<dbReference type="PANTHER" id="PTHR12149:SF8">
    <property type="entry name" value="PROTEIN-RIBULOSAMINE 3-KINASE"/>
    <property type="match status" value="1"/>
</dbReference>
<sequence length="289" mass="33325">MKTILQKALRQLLDEKDPPVIHPVSGGSINQTFRIDTAKRSYFVKINRPVPETFFQKEINGLNAIKETNTLSVPDVYGAFHEKETQTALLLLEWIEGTETPETIPQLGRGLARLHQVRGQAFGFHEDNLIGTLPQQNAWMTDWLSFYRDQRLKVQYELGIKRHTITGTRRKKLEALMNQLERWIPGQVQPSLIHGDLWGGNWITGPDGSPFLIDPAVFFAHHELEIAFTELFGGFPASFYDYYQEVYPLSPSYPERKPLYQLYYLLVHLNVFGESYGRSVDRILNRYVG</sequence>
<evidence type="ECO:0000256" key="1">
    <source>
        <dbReference type="PIRNR" id="PIRNR006221"/>
    </source>
</evidence>
<keyword evidence="1 2" id="KW-0418">Kinase</keyword>
<evidence type="ECO:0000313" key="2">
    <source>
        <dbReference type="EMBL" id="MBH8594393.1"/>
    </source>
</evidence>
<comment type="similarity">
    <text evidence="1">Belongs to the fructosamine kinase family.</text>
</comment>
<reference evidence="2 3" key="1">
    <citation type="submission" date="2020-12" db="EMBL/GenBank/DDBJ databases">
        <title>WGS of Thermoactinomyces spp.</title>
        <authorList>
            <person name="Cheng K."/>
        </authorList>
    </citation>
    <scope>NUCLEOTIDE SEQUENCE [LARGE SCALE GENOMIC DNA]</scope>
    <source>
        <strain evidence="3">CICC 10671\DSM 43846</strain>
    </source>
</reference>
<dbReference type="SUPFAM" id="SSF56112">
    <property type="entry name" value="Protein kinase-like (PK-like)"/>
    <property type="match status" value="1"/>
</dbReference>
<dbReference type="Gene3D" id="3.30.200.20">
    <property type="entry name" value="Phosphorylase Kinase, domain 1"/>
    <property type="match status" value="1"/>
</dbReference>
<dbReference type="Pfam" id="PF03881">
    <property type="entry name" value="Fructosamin_kin"/>
    <property type="match status" value="1"/>
</dbReference>
<dbReference type="GO" id="GO:0016301">
    <property type="term" value="F:kinase activity"/>
    <property type="evidence" value="ECO:0007669"/>
    <property type="project" value="UniProtKB-UniRule"/>
</dbReference>
<keyword evidence="3" id="KW-1185">Reference proteome</keyword>
<dbReference type="Proteomes" id="UP000633619">
    <property type="component" value="Unassembled WGS sequence"/>
</dbReference>
<organism evidence="2 3">
    <name type="scientific">Thermoactinomyces intermedius</name>
    <dbReference type="NCBI Taxonomy" id="2024"/>
    <lineage>
        <taxon>Bacteria</taxon>
        <taxon>Bacillati</taxon>
        <taxon>Bacillota</taxon>
        <taxon>Bacilli</taxon>
        <taxon>Bacillales</taxon>
        <taxon>Thermoactinomycetaceae</taxon>
        <taxon>Thermoactinomyces</taxon>
    </lineage>
</organism>
<comment type="caution">
    <text evidence="2">The sequence shown here is derived from an EMBL/GenBank/DDBJ whole genome shotgun (WGS) entry which is preliminary data.</text>
</comment>
<dbReference type="EMBL" id="JAECVW010000002">
    <property type="protein sequence ID" value="MBH8594393.1"/>
    <property type="molecule type" value="Genomic_DNA"/>
</dbReference>
<protein>
    <submittedName>
        <fullName evidence="2">Fructosamine kinase family protein</fullName>
    </submittedName>
</protein>
<dbReference type="AlphaFoldDB" id="A0A8I1AE52"/>
<dbReference type="Gene3D" id="3.90.1200.10">
    <property type="match status" value="1"/>
</dbReference>
<dbReference type="PANTHER" id="PTHR12149">
    <property type="entry name" value="FRUCTOSAMINE 3 KINASE-RELATED PROTEIN"/>
    <property type="match status" value="1"/>
</dbReference>
<dbReference type="RefSeq" id="WP_181731658.1">
    <property type="nucleotide sequence ID" value="NZ_JACEIR010000003.1"/>
</dbReference>
<gene>
    <name evidence="2" type="ORF">I8U20_03515</name>
</gene>
<keyword evidence="1" id="KW-0808">Transferase</keyword>
<dbReference type="InterPro" id="IPR016477">
    <property type="entry name" value="Fructo-/Ketosamine-3-kinase"/>
</dbReference>
<dbReference type="PIRSF" id="PIRSF006221">
    <property type="entry name" value="Ketosamine-3-kinase"/>
    <property type="match status" value="1"/>
</dbReference>
<name>A0A8I1AE52_THEIN</name>
<proteinExistence type="inferred from homology"/>
<evidence type="ECO:0000313" key="3">
    <source>
        <dbReference type="Proteomes" id="UP000633619"/>
    </source>
</evidence>
<dbReference type="InterPro" id="IPR011009">
    <property type="entry name" value="Kinase-like_dom_sf"/>
</dbReference>